<dbReference type="RefSeq" id="XP_013314759.1">
    <property type="nucleotide sequence ID" value="XM_013459305.1"/>
</dbReference>
<dbReference type="STRING" id="348802.A0A0D2EHR6"/>
<sequence length="586" mass="65305">MNSPVSPLPPDGSSSTIKTKSNILCAKGSGYKRIRWRKYDPKKRPAEANGDQFVQWLPPNPTRIDSREEEKQHSHVPTPKRNDKTPPSSKATITSPLLPLPLNGTRVDPFLNLPIKATHCVRDTMDYFVTICKGLNSDGSIVPGPVNPHLSLLLPYALHHSILFESIIAVCRASILLSLGRSTFEDSAFIQHRGNAIAGLNRKLQSRECTDDDALLTATMLMTLEYLMGNQYGVRMHCTGLEKMLQLRGPVSNDKEQSDWAKFVRQGLTAYKALGSFVTGQPPDIPADSPGYLKETFEELALDKPLSYPEPPYSPDLCIVLSRLPSGFSELCLKSRISVQMINVAASISAATTLLASKSLLDGVFMLSPPEQGLCDEERHQTMIQTLLSSLQRMSLSSMVPVEHSLTLGLLSYVFQLRSLSPLNLFYDPLLRNFIMSFPCHSKPSTVEEQNCLIWSSMAAAGALALRVVPMPGSHTVMDHALEIYPDMRSWGKVEKILRGFFWTEDIGSHWKTVWEAAIHRREFLLRRNFSVQAQHEMAFPASLDPDPATICKHIQGAPRAMIEMSQTMGICPFRPRPAKDEEIIE</sequence>
<dbReference type="GeneID" id="25328462"/>
<protein>
    <recommendedName>
        <fullName evidence="4">Transcription factor domain-containing protein</fullName>
    </recommendedName>
</protein>
<feature type="compositionally biased region" description="Pro residues" evidence="1">
    <location>
        <begin position="1"/>
        <end position="10"/>
    </location>
</feature>
<dbReference type="EMBL" id="KN847320">
    <property type="protein sequence ID" value="KIW54175.1"/>
    <property type="molecule type" value="Genomic_DNA"/>
</dbReference>
<feature type="region of interest" description="Disordered" evidence="1">
    <location>
        <begin position="36"/>
        <end position="95"/>
    </location>
</feature>
<proteinExistence type="predicted"/>
<feature type="compositionally biased region" description="Basic and acidic residues" evidence="1">
    <location>
        <begin position="64"/>
        <end position="73"/>
    </location>
</feature>
<organism evidence="2 3">
    <name type="scientific">Exophiala xenobiotica</name>
    <dbReference type="NCBI Taxonomy" id="348802"/>
    <lineage>
        <taxon>Eukaryota</taxon>
        <taxon>Fungi</taxon>
        <taxon>Dikarya</taxon>
        <taxon>Ascomycota</taxon>
        <taxon>Pezizomycotina</taxon>
        <taxon>Eurotiomycetes</taxon>
        <taxon>Chaetothyriomycetidae</taxon>
        <taxon>Chaetothyriales</taxon>
        <taxon>Herpotrichiellaceae</taxon>
        <taxon>Exophiala</taxon>
    </lineage>
</organism>
<gene>
    <name evidence="2" type="ORF">PV05_06554</name>
</gene>
<feature type="region of interest" description="Disordered" evidence="1">
    <location>
        <begin position="1"/>
        <end position="22"/>
    </location>
</feature>
<feature type="compositionally biased region" description="Basic and acidic residues" evidence="1">
    <location>
        <begin position="37"/>
        <end position="46"/>
    </location>
</feature>
<feature type="compositionally biased region" description="Polar residues" evidence="1">
    <location>
        <begin position="12"/>
        <end position="22"/>
    </location>
</feature>
<evidence type="ECO:0008006" key="4">
    <source>
        <dbReference type="Google" id="ProtNLM"/>
    </source>
</evidence>
<dbReference type="PANTHER" id="PTHR37540">
    <property type="entry name" value="TRANSCRIPTION FACTOR (ACR-2), PUTATIVE-RELATED-RELATED"/>
    <property type="match status" value="1"/>
</dbReference>
<keyword evidence="3" id="KW-1185">Reference proteome</keyword>
<dbReference type="HOGENOM" id="CLU_032227_3_0_1"/>
<dbReference type="Proteomes" id="UP000054342">
    <property type="component" value="Unassembled WGS sequence"/>
</dbReference>
<feature type="compositionally biased region" description="Polar residues" evidence="1">
    <location>
        <begin position="85"/>
        <end position="95"/>
    </location>
</feature>
<dbReference type="OrthoDB" id="4158087at2759"/>
<dbReference type="AlphaFoldDB" id="A0A0D2EHR6"/>
<dbReference type="PANTHER" id="PTHR37540:SF5">
    <property type="entry name" value="TRANSCRIPTION FACTOR DOMAIN-CONTAINING PROTEIN"/>
    <property type="match status" value="1"/>
</dbReference>
<evidence type="ECO:0000313" key="2">
    <source>
        <dbReference type="EMBL" id="KIW54175.1"/>
    </source>
</evidence>
<evidence type="ECO:0000256" key="1">
    <source>
        <dbReference type="SAM" id="MobiDB-lite"/>
    </source>
</evidence>
<dbReference type="InterPro" id="IPR021858">
    <property type="entry name" value="Fun_TF"/>
</dbReference>
<dbReference type="Pfam" id="PF11951">
    <property type="entry name" value="Fungal_trans_2"/>
    <property type="match status" value="1"/>
</dbReference>
<evidence type="ECO:0000313" key="3">
    <source>
        <dbReference type="Proteomes" id="UP000054342"/>
    </source>
</evidence>
<accession>A0A0D2EHR6</accession>
<reference evidence="2 3" key="1">
    <citation type="submission" date="2015-01" db="EMBL/GenBank/DDBJ databases">
        <title>The Genome Sequence of Exophiala xenobiotica CBS118157.</title>
        <authorList>
            <consortium name="The Broad Institute Genomics Platform"/>
            <person name="Cuomo C."/>
            <person name="de Hoog S."/>
            <person name="Gorbushina A."/>
            <person name="Stielow B."/>
            <person name="Teixiera M."/>
            <person name="Abouelleil A."/>
            <person name="Chapman S.B."/>
            <person name="Priest M."/>
            <person name="Young S.K."/>
            <person name="Wortman J."/>
            <person name="Nusbaum C."/>
            <person name="Birren B."/>
        </authorList>
    </citation>
    <scope>NUCLEOTIDE SEQUENCE [LARGE SCALE GENOMIC DNA]</scope>
    <source>
        <strain evidence="2 3">CBS 118157</strain>
    </source>
</reference>
<name>A0A0D2EHR6_9EURO</name>